<dbReference type="KEGG" id="plia:E4191_08565"/>
<dbReference type="SUPFAM" id="SSF56349">
    <property type="entry name" value="DNA breaking-rejoining enzymes"/>
    <property type="match status" value="1"/>
</dbReference>
<dbReference type="NCBIfam" id="NF001399">
    <property type="entry name" value="PRK00283.1"/>
    <property type="match status" value="1"/>
</dbReference>
<dbReference type="InterPro" id="IPR004107">
    <property type="entry name" value="Integrase_SAM-like_N"/>
</dbReference>
<evidence type="ECO:0000256" key="9">
    <source>
        <dbReference type="HAMAP-Rule" id="MF_01808"/>
    </source>
</evidence>
<keyword evidence="8 9" id="KW-0131">Cell cycle</keyword>
<evidence type="ECO:0000259" key="11">
    <source>
        <dbReference type="PROSITE" id="PS51900"/>
    </source>
</evidence>
<dbReference type="InterPro" id="IPR050090">
    <property type="entry name" value="Tyrosine_recombinase_XerCD"/>
</dbReference>
<evidence type="ECO:0000256" key="4">
    <source>
        <dbReference type="ARBA" id="ARBA00022829"/>
    </source>
</evidence>
<feature type="active site" evidence="9">
    <location>
        <position position="259"/>
    </location>
</feature>
<reference evidence="13" key="1">
    <citation type="submission" date="2019-03" db="EMBL/GenBank/DDBJ databases">
        <authorList>
            <person name="Li J."/>
        </authorList>
    </citation>
    <scope>NUCLEOTIDE SEQUENCE [LARGE SCALE GENOMIC DNA]</scope>
    <source>
        <strain evidence="13">2251</strain>
    </source>
</reference>
<comment type="function">
    <text evidence="9">Site-specific tyrosine recombinase, which acts by catalyzing the cutting and rejoining of the recombining DNA molecules. The XerC-XerD complex is essential to convert dimers of the bacterial chromosome into monomers to permit their segregation at cell division. It also contributes to the segregational stability of plasmids.</text>
</comment>
<dbReference type="PROSITE" id="PS51900">
    <property type="entry name" value="CB"/>
    <property type="match status" value="1"/>
</dbReference>
<feature type="domain" description="Tyr recombinase" evidence="10">
    <location>
        <begin position="108"/>
        <end position="304"/>
    </location>
</feature>
<evidence type="ECO:0000259" key="10">
    <source>
        <dbReference type="PROSITE" id="PS51898"/>
    </source>
</evidence>
<feature type="domain" description="Core-binding (CB)" evidence="11">
    <location>
        <begin position="2"/>
        <end position="87"/>
    </location>
</feature>
<dbReference type="InterPro" id="IPR002104">
    <property type="entry name" value="Integrase_catalytic"/>
</dbReference>
<gene>
    <name evidence="9" type="primary">xerC</name>
    <name evidence="12" type="ORF">E4191_08565</name>
</gene>
<keyword evidence="2 9" id="KW-0963">Cytoplasm</keyword>
<dbReference type="PROSITE" id="PS51898">
    <property type="entry name" value="TYR_RECOMBINASE"/>
    <property type="match status" value="1"/>
</dbReference>
<dbReference type="AlphaFoldDB" id="A0A4P7HN24"/>
<evidence type="ECO:0000256" key="3">
    <source>
        <dbReference type="ARBA" id="ARBA00022618"/>
    </source>
</evidence>
<keyword evidence="5 9" id="KW-0229">DNA integration</keyword>
<dbReference type="RefSeq" id="WP_135313045.1">
    <property type="nucleotide sequence ID" value="NZ_CP038439.1"/>
</dbReference>
<evidence type="ECO:0000313" key="13">
    <source>
        <dbReference type="Proteomes" id="UP000296374"/>
    </source>
</evidence>
<evidence type="ECO:0000256" key="2">
    <source>
        <dbReference type="ARBA" id="ARBA00022490"/>
    </source>
</evidence>
<feature type="active site" evidence="9">
    <location>
        <position position="256"/>
    </location>
</feature>
<dbReference type="Proteomes" id="UP000296374">
    <property type="component" value="Chromosome"/>
</dbReference>
<keyword evidence="7 9" id="KW-0233">DNA recombination</keyword>
<dbReference type="GO" id="GO:0003677">
    <property type="term" value="F:DNA binding"/>
    <property type="evidence" value="ECO:0007669"/>
    <property type="project" value="UniProtKB-UniRule"/>
</dbReference>
<dbReference type="InterPro" id="IPR010998">
    <property type="entry name" value="Integrase_recombinase_N"/>
</dbReference>
<dbReference type="InterPro" id="IPR023009">
    <property type="entry name" value="Tyrosine_recombinase_XerC/XerD"/>
</dbReference>
<sequence length="324" mass="35071">MSGDHTAISAFLDAQAAEAGAARNTLLAYGRDLRDLSDWLGRRGLSLAGLTRDQIEDYLSFCDAQGLSRATRARRLSAIRQFTRFALDEGWREDDPAIRLSGPGRAKRVPRTLDRDQIEALLGASSGLGRSPVDRARNLCMMELLYATGMRVSELVSLPVAGCRGDPAVLVIRGKGGKERMVPLGPAARAAMRDWLAIRDNAPQGSALYRLLAGRGARWLFPAPGAAGHLPRQSFSRLLGQMAVAAGIDPTRVTPHVIRHAFATHLLEGGADLRSIQMLLGHADLGSTEIYTHVLDNRMRDLVLNHHPLADVQTSTDPAPKPAT</sequence>
<feature type="active site" evidence="9">
    <location>
        <position position="282"/>
    </location>
</feature>
<keyword evidence="4 9" id="KW-0159">Chromosome partition</keyword>
<keyword evidence="3 9" id="KW-0132">Cell division</keyword>
<feature type="active site" evidence="9">
    <location>
        <position position="175"/>
    </location>
</feature>
<evidence type="ECO:0000256" key="5">
    <source>
        <dbReference type="ARBA" id="ARBA00022908"/>
    </source>
</evidence>
<feature type="active site" evidence="9">
    <location>
        <position position="151"/>
    </location>
</feature>
<dbReference type="PANTHER" id="PTHR30349">
    <property type="entry name" value="PHAGE INTEGRASE-RELATED"/>
    <property type="match status" value="1"/>
</dbReference>
<evidence type="ECO:0000313" key="12">
    <source>
        <dbReference type="EMBL" id="QBX34757.1"/>
    </source>
</evidence>
<dbReference type="Pfam" id="PF00589">
    <property type="entry name" value="Phage_integrase"/>
    <property type="match status" value="1"/>
</dbReference>
<comment type="subcellular location">
    <subcellularLocation>
        <location evidence="1 9">Cytoplasm</location>
    </subcellularLocation>
</comment>
<dbReference type="HAMAP" id="MF_01808">
    <property type="entry name" value="Recomb_XerC_XerD"/>
    <property type="match status" value="1"/>
</dbReference>
<comment type="subunit">
    <text evidence="9">Forms a cyclic heterotetrameric complex composed of two molecules of XerC and two molecules of XerD.</text>
</comment>
<dbReference type="GO" id="GO:0006313">
    <property type="term" value="P:DNA transposition"/>
    <property type="evidence" value="ECO:0007669"/>
    <property type="project" value="UniProtKB-UniRule"/>
</dbReference>
<evidence type="ECO:0000256" key="6">
    <source>
        <dbReference type="ARBA" id="ARBA00023125"/>
    </source>
</evidence>
<dbReference type="GO" id="GO:0009037">
    <property type="term" value="F:tyrosine-based site-specific recombinase activity"/>
    <property type="evidence" value="ECO:0007669"/>
    <property type="project" value="UniProtKB-UniRule"/>
</dbReference>
<dbReference type="GO" id="GO:0007059">
    <property type="term" value="P:chromosome segregation"/>
    <property type="evidence" value="ECO:0007669"/>
    <property type="project" value="UniProtKB-UniRule"/>
</dbReference>
<proteinExistence type="inferred from homology"/>
<organism evidence="12 13">
    <name type="scientific">Paracoccus liaowanqingii</name>
    <dbReference type="NCBI Taxonomy" id="2560053"/>
    <lineage>
        <taxon>Bacteria</taxon>
        <taxon>Pseudomonadati</taxon>
        <taxon>Pseudomonadota</taxon>
        <taxon>Alphaproteobacteria</taxon>
        <taxon>Rhodobacterales</taxon>
        <taxon>Paracoccaceae</taxon>
        <taxon>Paracoccus</taxon>
    </lineage>
</organism>
<comment type="similarity">
    <text evidence="9">Belongs to the 'phage' integrase family. XerC subfamily.</text>
</comment>
<dbReference type="InterPro" id="IPR013762">
    <property type="entry name" value="Integrase-like_cat_sf"/>
</dbReference>
<dbReference type="Gene3D" id="1.10.443.10">
    <property type="entry name" value="Intergrase catalytic core"/>
    <property type="match status" value="1"/>
</dbReference>
<dbReference type="InterPro" id="IPR044068">
    <property type="entry name" value="CB"/>
</dbReference>
<name>A0A4P7HN24_9RHOB</name>
<feature type="active site" description="O-(3'-phospho-DNA)-tyrosine intermediate" evidence="9">
    <location>
        <position position="291"/>
    </location>
</feature>
<evidence type="ECO:0000256" key="1">
    <source>
        <dbReference type="ARBA" id="ARBA00004496"/>
    </source>
</evidence>
<dbReference type="GO" id="GO:0051301">
    <property type="term" value="P:cell division"/>
    <property type="evidence" value="ECO:0007669"/>
    <property type="project" value="UniProtKB-KW"/>
</dbReference>
<evidence type="ECO:0000256" key="7">
    <source>
        <dbReference type="ARBA" id="ARBA00023172"/>
    </source>
</evidence>
<protein>
    <recommendedName>
        <fullName evidence="9">Tyrosine recombinase XerC</fullName>
    </recommendedName>
</protein>
<evidence type="ECO:0000256" key="8">
    <source>
        <dbReference type="ARBA" id="ARBA00023306"/>
    </source>
</evidence>
<dbReference type="InterPro" id="IPR011010">
    <property type="entry name" value="DNA_brk_join_enz"/>
</dbReference>
<dbReference type="PANTHER" id="PTHR30349:SF90">
    <property type="entry name" value="TYROSINE RECOMBINASE XERD"/>
    <property type="match status" value="1"/>
</dbReference>
<keyword evidence="6 9" id="KW-0238">DNA-binding</keyword>
<dbReference type="EMBL" id="CP038439">
    <property type="protein sequence ID" value="QBX34757.1"/>
    <property type="molecule type" value="Genomic_DNA"/>
</dbReference>
<dbReference type="Gene3D" id="1.10.150.130">
    <property type="match status" value="1"/>
</dbReference>
<dbReference type="Pfam" id="PF02899">
    <property type="entry name" value="Phage_int_SAM_1"/>
    <property type="match status" value="1"/>
</dbReference>
<dbReference type="GO" id="GO:0005737">
    <property type="term" value="C:cytoplasm"/>
    <property type="evidence" value="ECO:0007669"/>
    <property type="project" value="UniProtKB-SubCell"/>
</dbReference>
<accession>A0A4P7HN24</accession>